<reference evidence="2 3" key="1">
    <citation type="submission" date="2021-10" db="EMBL/GenBank/DDBJ databases">
        <title>Streptomyces sp. strain SMC 277, a novel streptomycete isolated from soil.</title>
        <authorList>
            <person name="Chanama M."/>
        </authorList>
    </citation>
    <scope>NUCLEOTIDE SEQUENCE [LARGE SCALE GENOMIC DNA]</scope>
    <source>
        <strain evidence="2 3">SMC 277</strain>
    </source>
</reference>
<dbReference type="EMBL" id="JAJAUY010000068">
    <property type="protein sequence ID" value="MCB5181261.1"/>
    <property type="molecule type" value="Genomic_DNA"/>
</dbReference>
<dbReference type="RefSeq" id="WP_226728348.1">
    <property type="nucleotide sequence ID" value="NZ_JAJAUY010000068.1"/>
</dbReference>
<gene>
    <name evidence="2" type="ORF">LG632_17975</name>
</gene>
<evidence type="ECO:0000313" key="3">
    <source>
        <dbReference type="Proteomes" id="UP001199054"/>
    </source>
</evidence>
<evidence type="ECO:0000256" key="1">
    <source>
        <dbReference type="SAM" id="MobiDB-lite"/>
    </source>
</evidence>
<dbReference type="Proteomes" id="UP001199054">
    <property type="component" value="Unassembled WGS sequence"/>
</dbReference>
<feature type="region of interest" description="Disordered" evidence="1">
    <location>
        <begin position="51"/>
        <end position="70"/>
    </location>
</feature>
<proteinExistence type="predicted"/>
<accession>A0ABS8B9Q0</accession>
<keyword evidence="3" id="KW-1185">Reference proteome</keyword>
<comment type="caution">
    <text evidence="2">The sequence shown here is derived from an EMBL/GenBank/DDBJ whole genome shotgun (WGS) entry which is preliminary data.</text>
</comment>
<sequence length="70" mass="7206">MHEPAIADRSACADGAEHVESDLADLTGVSLAAMRGVPAPLRSRRLLAQACRPRSNAMGQGNPPGGARAE</sequence>
<protein>
    <submittedName>
        <fullName evidence="2">Aldo/keto reductase</fullName>
    </submittedName>
</protein>
<organism evidence="2 3">
    <name type="scientific">Streptomyces antimicrobicus</name>
    <dbReference type="NCBI Taxonomy" id="2883108"/>
    <lineage>
        <taxon>Bacteria</taxon>
        <taxon>Bacillati</taxon>
        <taxon>Actinomycetota</taxon>
        <taxon>Actinomycetes</taxon>
        <taxon>Kitasatosporales</taxon>
        <taxon>Streptomycetaceae</taxon>
        <taxon>Streptomyces</taxon>
    </lineage>
</organism>
<evidence type="ECO:0000313" key="2">
    <source>
        <dbReference type="EMBL" id="MCB5181261.1"/>
    </source>
</evidence>
<name>A0ABS8B9Q0_9ACTN</name>